<dbReference type="Pfam" id="PF12833">
    <property type="entry name" value="HTH_18"/>
    <property type="match status" value="1"/>
</dbReference>
<dbReference type="InterPro" id="IPR003313">
    <property type="entry name" value="AraC-bd"/>
</dbReference>
<dbReference type="InterPro" id="IPR037923">
    <property type="entry name" value="HTH-like"/>
</dbReference>
<dbReference type="SMART" id="SM00342">
    <property type="entry name" value="HTH_ARAC"/>
    <property type="match status" value="1"/>
</dbReference>
<dbReference type="SUPFAM" id="SSF51215">
    <property type="entry name" value="Regulatory protein AraC"/>
    <property type="match status" value="1"/>
</dbReference>
<dbReference type="PANTHER" id="PTHR46796">
    <property type="entry name" value="HTH-TYPE TRANSCRIPTIONAL ACTIVATOR RHAS-RELATED"/>
    <property type="match status" value="1"/>
</dbReference>
<evidence type="ECO:0000259" key="4">
    <source>
        <dbReference type="PROSITE" id="PS01124"/>
    </source>
</evidence>
<dbReference type="InterPro" id="IPR050204">
    <property type="entry name" value="AraC_XylS_family_regulators"/>
</dbReference>
<dbReference type="PANTHER" id="PTHR46796:SF2">
    <property type="entry name" value="TRANSCRIPTIONAL REGULATORY PROTEIN"/>
    <property type="match status" value="1"/>
</dbReference>
<evidence type="ECO:0000313" key="5">
    <source>
        <dbReference type="EMBL" id="MDY8110819.1"/>
    </source>
</evidence>
<keyword evidence="1" id="KW-0805">Transcription regulation</keyword>
<dbReference type="Pfam" id="PF02311">
    <property type="entry name" value="AraC_binding"/>
    <property type="match status" value="1"/>
</dbReference>
<evidence type="ECO:0000313" key="6">
    <source>
        <dbReference type="Proteomes" id="UP001294412"/>
    </source>
</evidence>
<evidence type="ECO:0000256" key="2">
    <source>
        <dbReference type="ARBA" id="ARBA00023125"/>
    </source>
</evidence>
<dbReference type="InterPro" id="IPR018060">
    <property type="entry name" value="HTH_AraC"/>
</dbReference>
<accession>A0ABU5I610</accession>
<evidence type="ECO:0000256" key="3">
    <source>
        <dbReference type="ARBA" id="ARBA00023163"/>
    </source>
</evidence>
<evidence type="ECO:0000256" key="1">
    <source>
        <dbReference type="ARBA" id="ARBA00023015"/>
    </source>
</evidence>
<feature type="domain" description="HTH araC/xylS-type" evidence="4">
    <location>
        <begin position="177"/>
        <end position="275"/>
    </location>
</feature>
<name>A0ABU5I610_9HYPH</name>
<gene>
    <name evidence="5" type="ORF">U0C82_16890</name>
</gene>
<organism evidence="5 6">
    <name type="scientific">Fulvimarina uroteuthidis</name>
    <dbReference type="NCBI Taxonomy" id="3098149"/>
    <lineage>
        <taxon>Bacteria</taxon>
        <taxon>Pseudomonadati</taxon>
        <taxon>Pseudomonadota</taxon>
        <taxon>Alphaproteobacteria</taxon>
        <taxon>Hyphomicrobiales</taxon>
        <taxon>Aurantimonadaceae</taxon>
        <taxon>Fulvimarina</taxon>
    </lineage>
</organism>
<dbReference type="EMBL" id="JAXLPB010000006">
    <property type="protein sequence ID" value="MDY8110819.1"/>
    <property type="molecule type" value="Genomic_DNA"/>
</dbReference>
<keyword evidence="6" id="KW-1185">Reference proteome</keyword>
<dbReference type="SUPFAM" id="SSF46689">
    <property type="entry name" value="Homeodomain-like"/>
    <property type="match status" value="2"/>
</dbReference>
<comment type="caution">
    <text evidence="5">The sequence shown here is derived from an EMBL/GenBank/DDBJ whole genome shotgun (WGS) entry which is preliminary data.</text>
</comment>
<protein>
    <submittedName>
        <fullName evidence="5">AraC family transcriptional regulator</fullName>
    </submittedName>
</protein>
<dbReference type="PROSITE" id="PS01124">
    <property type="entry name" value="HTH_ARAC_FAMILY_2"/>
    <property type="match status" value="1"/>
</dbReference>
<dbReference type="Gene3D" id="1.10.10.60">
    <property type="entry name" value="Homeodomain-like"/>
    <property type="match status" value="1"/>
</dbReference>
<proteinExistence type="predicted"/>
<reference evidence="5 6" key="1">
    <citation type="submission" date="2023-12" db="EMBL/GenBank/DDBJ databases">
        <title>Description of Novel Strain Fulvimarina sp. 2208YS6-2-32 isolated from Uroteuthis (Photololigo) edulis.</title>
        <authorList>
            <person name="Park J.-S."/>
        </authorList>
    </citation>
    <scope>NUCLEOTIDE SEQUENCE [LARGE SCALE GENOMIC DNA]</scope>
    <source>
        <strain evidence="5 6">2208YS6-2-32</strain>
    </source>
</reference>
<dbReference type="RefSeq" id="WP_322188737.1">
    <property type="nucleotide sequence ID" value="NZ_JAXLPB010000006.1"/>
</dbReference>
<sequence length="287" mass="31729">MSNALRLARGPFGRVALLDMDRPLVRHAHPHCHILLKVEGADTQFAVGNRIVPLTDESAVLINAWEPHSYSHHQNQPATIILALYIEPRWLGEFRPNWKASGAPDFFTRSVDATSPAIRRLTRQLAEAMVHQPGGADEHERLLADLMIAVIERFADWRGVPSSLRAAASAIIDPRIRKAVLWMQADPGAVSDMNSIAVASGLSRAQFFRLFEASLGVSPRVYLNVLRLERAVIAVSDGTASFTSVSQTLGFSVPAHFSRFFHDHAGSPPSTFRNVARLQSVDFETLR</sequence>
<dbReference type="InterPro" id="IPR009057">
    <property type="entry name" value="Homeodomain-like_sf"/>
</dbReference>
<dbReference type="Proteomes" id="UP001294412">
    <property type="component" value="Unassembled WGS sequence"/>
</dbReference>
<keyword evidence="3" id="KW-0804">Transcription</keyword>
<keyword evidence="2" id="KW-0238">DNA-binding</keyword>